<keyword evidence="4" id="KW-1185">Reference proteome</keyword>
<evidence type="ECO:0000313" key="3">
    <source>
        <dbReference type="EMBL" id="MBK0421140.1"/>
    </source>
</evidence>
<keyword evidence="3" id="KW-0378">Hydrolase</keyword>
<gene>
    <name evidence="3" type="ORF">JD292_03470</name>
</gene>
<reference evidence="3" key="1">
    <citation type="submission" date="2020-12" db="EMBL/GenBank/DDBJ databases">
        <title>Leucobacter sp. CAS2, isolated from Chromium sludge.</title>
        <authorList>
            <person name="Xu Z."/>
        </authorList>
    </citation>
    <scope>NUCLEOTIDE SEQUENCE</scope>
    <source>
        <strain evidence="3">CSA2</strain>
    </source>
</reference>
<feature type="transmembrane region" description="Helical" evidence="1">
    <location>
        <begin position="65"/>
        <end position="84"/>
    </location>
</feature>
<dbReference type="AlphaFoldDB" id="A0A934QAG3"/>
<dbReference type="GO" id="GO:0008237">
    <property type="term" value="F:metallopeptidase activity"/>
    <property type="evidence" value="ECO:0007669"/>
    <property type="project" value="UniProtKB-KW"/>
</dbReference>
<keyword evidence="1" id="KW-1133">Transmembrane helix</keyword>
<dbReference type="GO" id="GO:0080120">
    <property type="term" value="P:CAAX-box protein maturation"/>
    <property type="evidence" value="ECO:0007669"/>
    <property type="project" value="UniProtKB-ARBA"/>
</dbReference>
<dbReference type="RefSeq" id="WP_200131327.1">
    <property type="nucleotide sequence ID" value="NZ_JAEHOI010000002.1"/>
</dbReference>
<proteinExistence type="predicted"/>
<feature type="domain" description="CAAX prenyl protease 2/Lysostaphin resistance protein A-like" evidence="2">
    <location>
        <begin position="167"/>
        <end position="261"/>
    </location>
</feature>
<keyword evidence="1" id="KW-0472">Membrane</keyword>
<evidence type="ECO:0000313" key="4">
    <source>
        <dbReference type="Proteomes" id="UP000618733"/>
    </source>
</evidence>
<keyword evidence="1" id="KW-0812">Transmembrane</keyword>
<keyword evidence="3" id="KW-0645">Protease</keyword>
<dbReference type="Proteomes" id="UP000618733">
    <property type="component" value="Unassembled WGS sequence"/>
</dbReference>
<name>A0A934QAG3_9MICO</name>
<sequence length="283" mass="29314">MSGTGGSEAKRAGPVPVPPRGFPLAISPVRSLALIGMRLATVAAAAVLLWLALAGTPAGAGFPLNGTWATIGLLPANLLCLWVMRRDLARRGSSLREALGVVPGAFAADLRRSLRWVLVVNLPFLAAIAIMLLVMFGSQAPAAAVEYLFAAAAVPASTPPWLLLIAALATVPFLLTNAPAEELVYRGYGLTGVIPWIGRPLGTALVSVLFGAQHALFAASATGAVIYFVAFSVWGIMSAYAVRREGRLFPIVLAHFLVNALLCIPGIMIPALGLAGIAVAPPL</sequence>
<accession>A0A934QAG3</accession>
<evidence type="ECO:0000259" key="2">
    <source>
        <dbReference type="Pfam" id="PF02517"/>
    </source>
</evidence>
<feature type="transmembrane region" description="Helical" evidence="1">
    <location>
        <begin position="116"/>
        <end position="136"/>
    </location>
</feature>
<feature type="transmembrane region" description="Helical" evidence="1">
    <location>
        <begin position="248"/>
        <end position="280"/>
    </location>
</feature>
<feature type="transmembrane region" description="Helical" evidence="1">
    <location>
        <begin position="216"/>
        <end position="236"/>
    </location>
</feature>
<dbReference type="InterPro" id="IPR003675">
    <property type="entry name" value="Rce1/LyrA-like_dom"/>
</dbReference>
<dbReference type="EMBL" id="JAEHOI010000002">
    <property type="protein sequence ID" value="MBK0421140.1"/>
    <property type="molecule type" value="Genomic_DNA"/>
</dbReference>
<feature type="transmembrane region" description="Helical" evidence="1">
    <location>
        <begin position="148"/>
        <end position="175"/>
    </location>
</feature>
<feature type="transmembrane region" description="Helical" evidence="1">
    <location>
        <begin position="32"/>
        <end position="53"/>
    </location>
</feature>
<feature type="transmembrane region" description="Helical" evidence="1">
    <location>
        <begin position="187"/>
        <end position="210"/>
    </location>
</feature>
<dbReference type="GO" id="GO:0004175">
    <property type="term" value="F:endopeptidase activity"/>
    <property type="evidence" value="ECO:0007669"/>
    <property type="project" value="UniProtKB-ARBA"/>
</dbReference>
<comment type="caution">
    <text evidence="3">The sequence shown here is derived from an EMBL/GenBank/DDBJ whole genome shotgun (WGS) entry which is preliminary data.</text>
</comment>
<organism evidence="3 4">
    <name type="scientific">Leucobacter edaphi</name>
    <dbReference type="NCBI Taxonomy" id="2796472"/>
    <lineage>
        <taxon>Bacteria</taxon>
        <taxon>Bacillati</taxon>
        <taxon>Actinomycetota</taxon>
        <taxon>Actinomycetes</taxon>
        <taxon>Micrococcales</taxon>
        <taxon>Microbacteriaceae</taxon>
        <taxon>Leucobacter</taxon>
    </lineage>
</organism>
<keyword evidence="3" id="KW-0482">Metalloprotease</keyword>
<evidence type="ECO:0000256" key="1">
    <source>
        <dbReference type="SAM" id="Phobius"/>
    </source>
</evidence>
<protein>
    <submittedName>
        <fullName evidence="3">CPBP family intramembrane metalloprotease</fullName>
    </submittedName>
</protein>
<dbReference type="Pfam" id="PF02517">
    <property type="entry name" value="Rce1-like"/>
    <property type="match status" value="1"/>
</dbReference>